<dbReference type="InterPro" id="IPR036770">
    <property type="entry name" value="Ankyrin_rpt-contain_sf"/>
</dbReference>
<dbReference type="Pfam" id="PF00023">
    <property type="entry name" value="Ank"/>
    <property type="match status" value="1"/>
</dbReference>
<dbReference type="EMBL" id="JAPQKO010000003">
    <property type="protein sequence ID" value="KAJ5173233.1"/>
    <property type="molecule type" value="Genomic_DNA"/>
</dbReference>
<dbReference type="PANTHER" id="PTHR24141">
    <property type="entry name" value="2-5A-DEPENDENT RIBONUCLEASE"/>
    <property type="match status" value="1"/>
</dbReference>
<feature type="repeat" description="ANK" evidence="3">
    <location>
        <begin position="914"/>
        <end position="946"/>
    </location>
</feature>
<dbReference type="SUPFAM" id="SSF52540">
    <property type="entry name" value="P-loop containing nucleoside triphosphate hydrolases"/>
    <property type="match status" value="1"/>
</dbReference>
<dbReference type="GO" id="GO:0003723">
    <property type="term" value="F:RNA binding"/>
    <property type="evidence" value="ECO:0007669"/>
    <property type="project" value="TreeGrafter"/>
</dbReference>
<evidence type="ECO:0000256" key="2">
    <source>
        <dbReference type="ARBA" id="ARBA00023043"/>
    </source>
</evidence>
<dbReference type="PANTHER" id="PTHR24141:SF1">
    <property type="entry name" value="2-5A-DEPENDENT RIBONUCLEASE"/>
    <property type="match status" value="1"/>
</dbReference>
<dbReference type="InterPro" id="IPR027417">
    <property type="entry name" value="P-loop_NTPase"/>
</dbReference>
<protein>
    <recommendedName>
        <fullName evidence="4">NACHT domain-containing protein</fullName>
    </recommendedName>
</protein>
<feature type="repeat" description="ANK" evidence="3">
    <location>
        <begin position="980"/>
        <end position="1012"/>
    </location>
</feature>
<dbReference type="InterPro" id="IPR002110">
    <property type="entry name" value="Ankyrin_rpt"/>
</dbReference>
<dbReference type="GO" id="GO:0006396">
    <property type="term" value="P:RNA processing"/>
    <property type="evidence" value="ECO:0007669"/>
    <property type="project" value="TreeGrafter"/>
</dbReference>
<dbReference type="GO" id="GO:0004540">
    <property type="term" value="F:RNA nuclease activity"/>
    <property type="evidence" value="ECO:0007669"/>
    <property type="project" value="TreeGrafter"/>
</dbReference>
<dbReference type="PROSITE" id="PS50088">
    <property type="entry name" value="ANK_REPEAT"/>
    <property type="match status" value="10"/>
</dbReference>
<dbReference type="PROSITE" id="PS50297">
    <property type="entry name" value="ANK_REP_REGION"/>
    <property type="match status" value="9"/>
</dbReference>
<dbReference type="OrthoDB" id="163438at2759"/>
<feature type="repeat" description="ANK" evidence="3">
    <location>
        <begin position="1046"/>
        <end position="1078"/>
    </location>
</feature>
<proteinExistence type="predicted"/>
<keyword evidence="2 3" id="KW-0040">ANK repeat</keyword>
<comment type="caution">
    <text evidence="5">The sequence shown here is derived from an EMBL/GenBank/DDBJ whole genome shotgun (WGS) entry which is preliminary data.</text>
</comment>
<name>A0A9W9ICK7_9EURO</name>
<dbReference type="GO" id="GO:0009116">
    <property type="term" value="P:nucleoside metabolic process"/>
    <property type="evidence" value="ECO:0007669"/>
    <property type="project" value="InterPro"/>
</dbReference>
<dbReference type="Gene3D" id="3.40.50.300">
    <property type="entry name" value="P-loop containing nucleotide triphosphate hydrolases"/>
    <property type="match status" value="1"/>
</dbReference>
<feature type="repeat" description="ANK" evidence="3">
    <location>
        <begin position="1212"/>
        <end position="1244"/>
    </location>
</feature>
<sequence>MFDPNCYTVALICAIEVEYVAAQESLDEEYDRPTSAAPNDPNDYTLGRIREHNVVIATLPDGEYGTSSAATVATHLLRTFRNVRIGLMVGIAGGVPTQHDIRLGDIVVSSPRDGMGGVLEYDFGKTVQCRSFQHTRFLDQPPQVLRSAVAGIRSQYKRKGHRLREMVNQILDGNPNLRDDYGRPPAGTDILFTSETVHGSRPCATSCARFVGNKIQRRERSNNESDPKIHFGLIASGTQLMKDAWIRDALAVKKDVLCFEMEAAGLMNTLPCLVIRGICDYSDSHKNKEWQGYAALMAAAFAKDILYRIPVTRDEGERKAVDALSESHRDTVQQNLALQERKAQQELSEEQKECLQMFRLTQSGKDATYEWYKDRVDKRVEGTCEWFIRHDNFQRWLKKDSGVLLVSADPGCGKTVLAKYLIDKYLSDAATVCYFFFKDHDQDTVRQALCALIHQLISQIPSLVEHTMKEFRAEGSALVNSTGQLWSILSRAAQDPRAGSVIIVLDALDECTEKELEVLVQLVEGQFSHSSQLSKLRYLLTSRPYDQILGNFRGLSDTFPLIHIPGENESEVISAEVNLVIQHRLDRLAREKNLSKPLKTHLGEKLFQIQHRTYLWVYLVFDYLKKEPFKKTAAGIISAIATLPETVYEAYEQILNKSKNDPMVRKALSVILIATRPLTLAEMNVALSVDVEMKSMADLDLEEDEDFKIRLRDLCGLFVSVHNGKVGFLHQTAREFLCADVLSPASTSRWQHSITAQQAHMTLAETCVTYLDFLNNEIFPPELIARRCCICSFRNWGDFFRDISGKIPSQDPCEIYNGGSGQYIFLNYCTENWALHYREANIDGNANIVSSTLRICDTSSSSFPVWFSLFLFRRIESDAVRDWTNLMVSSYFGQESIVRLHLEQGCDIHARNEDGMTPLAIAADRRHESILKLLLEHGSDVNSKGKWGWTPLERAAESGNEAIAKLLLEYGANVDSMDDSGWTPLAKAATSGHEPIFKLLLQQRPDAHSRKENGWSPLAVAASSGCDAIVKLLLELGSDVHSRDEEGWTPLARAAEKGHETIVSLLLKHGSDAHSKDNAGCTPLSRAIDHGREATIRLLLAYGSDIHLRDERGWTLLARAAEEGHETIVSILLERGSDVHSKDNEGWTPLLRAVDYRREATIRLLLEHGSDVNLKDETLGRTPLAHVAVSGHETIARLLIEHGSEVNSRDNSGETPLTLAVLCGHEAIVKMLLEGGSDVHSQDNNGRTPLKVALLKKHEAIIKLLKQHSDVHPKCQE</sequence>
<feature type="repeat" description="ANK" evidence="3">
    <location>
        <begin position="1145"/>
        <end position="1177"/>
    </location>
</feature>
<dbReference type="InterPro" id="IPR035994">
    <property type="entry name" value="Nucleoside_phosphorylase_sf"/>
</dbReference>
<dbReference type="PRINTS" id="PR01415">
    <property type="entry name" value="ANKYRIN"/>
</dbReference>
<dbReference type="Gene3D" id="3.40.50.1580">
    <property type="entry name" value="Nucleoside phosphorylase domain"/>
    <property type="match status" value="1"/>
</dbReference>
<feature type="repeat" description="ANK" evidence="3">
    <location>
        <begin position="1179"/>
        <end position="1211"/>
    </location>
</feature>
<dbReference type="PROSITE" id="PS50837">
    <property type="entry name" value="NACHT"/>
    <property type="match status" value="1"/>
</dbReference>
<dbReference type="Gene3D" id="1.25.40.20">
    <property type="entry name" value="Ankyrin repeat-containing domain"/>
    <property type="match status" value="4"/>
</dbReference>
<dbReference type="Pfam" id="PF24883">
    <property type="entry name" value="NPHP3_N"/>
    <property type="match status" value="1"/>
</dbReference>
<evidence type="ECO:0000259" key="4">
    <source>
        <dbReference type="PROSITE" id="PS50837"/>
    </source>
</evidence>
<dbReference type="Pfam" id="PF01048">
    <property type="entry name" value="PNP_UDP_1"/>
    <property type="match status" value="1"/>
</dbReference>
<reference evidence="5" key="2">
    <citation type="journal article" date="2023" name="IMA Fungus">
        <title>Comparative genomic study of the Penicillium genus elucidates a diverse pangenome and 15 lateral gene transfer events.</title>
        <authorList>
            <person name="Petersen C."/>
            <person name="Sorensen T."/>
            <person name="Nielsen M.R."/>
            <person name="Sondergaard T.E."/>
            <person name="Sorensen J.L."/>
            <person name="Fitzpatrick D.A."/>
            <person name="Frisvad J.C."/>
            <person name="Nielsen K.L."/>
        </authorList>
    </citation>
    <scope>NUCLEOTIDE SEQUENCE</scope>
    <source>
        <strain evidence="5">IBT 21917</strain>
    </source>
</reference>
<keyword evidence="1" id="KW-0677">Repeat</keyword>
<dbReference type="Pfam" id="PF12796">
    <property type="entry name" value="Ank_2"/>
    <property type="match status" value="2"/>
</dbReference>
<evidence type="ECO:0000313" key="5">
    <source>
        <dbReference type="EMBL" id="KAJ5173233.1"/>
    </source>
</evidence>
<dbReference type="InterPro" id="IPR007111">
    <property type="entry name" value="NACHT_NTPase"/>
</dbReference>
<feature type="repeat" description="ANK" evidence="3">
    <location>
        <begin position="1112"/>
        <end position="1144"/>
    </location>
</feature>
<dbReference type="Pfam" id="PF22939">
    <property type="entry name" value="WHD_GPIID"/>
    <property type="match status" value="1"/>
</dbReference>
<dbReference type="Pfam" id="PF23239">
    <property type="entry name" value="DUF7069"/>
    <property type="match status" value="1"/>
</dbReference>
<evidence type="ECO:0000256" key="3">
    <source>
        <dbReference type="PROSITE-ProRule" id="PRU00023"/>
    </source>
</evidence>
<feature type="repeat" description="ANK" evidence="3">
    <location>
        <begin position="947"/>
        <end position="979"/>
    </location>
</feature>
<evidence type="ECO:0000313" key="6">
    <source>
        <dbReference type="Proteomes" id="UP001146351"/>
    </source>
</evidence>
<dbReference type="Proteomes" id="UP001146351">
    <property type="component" value="Unassembled WGS sequence"/>
</dbReference>
<dbReference type="SUPFAM" id="SSF53167">
    <property type="entry name" value="Purine and uridine phosphorylases"/>
    <property type="match status" value="1"/>
</dbReference>
<dbReference type="InterPro" id="IPR055497">
    <property type="entry name" value="DUF7069"/>
</dbReference>
<dbReference type="InterPro" id="IPR000845">
    <property type="entry name" value="Nucleoside_phosphorylase_d"/>
</dbReference>
<dbReference type="SUPFAM" id="SSF48403">
    <property type="entry name" value="Ankyrin repeat"/>
    <property type="match status" value="1"/>
</dbReference>
<dbReference type="SMART" id="SM00248">
    <property type="entry name" value="ANK"/>
    <property type="match status" value="12"/>
</dbReference>
<evidence type="ECO:0000256" key="1">
    <source>
        <dbReference type="ARBA" id="ARBA00022737"/>
    </source>
</evidence>
<feature type="domain" description="NACHT" evidence="4">
    <location>
        <begin position="402"/>
        <end position="544"/>
    </location>
</feature>
<keyword evidence="6" id="KW-1185">Reference proteome</keyword>
<dbReference type="Pfam" id="PF13637">
    <property type="entry name" value="Ank_4"/>
    <property type="match status" value="2"/>
</dbReference>
<dbReference type="InterPro" id="IPR056884">
    <property type="entry name" value="NPHP3-like_N"/>
</dbReference>
<gene>
    <name evidence="5" type="ORF">N7492_005826</name>
</gene>
<accession>A0A9W9ICK7</accession>
<feature type="repeat" description="ANK" evidence="3">
    <location>
        <begin position="1079"/>
        <end position="1111"/>
    </location>
</feature>
<feature type="repeat" description="ANK" evidence="3">
    <location>
        <begin position="1013"/>
        <end position="1045"/>
    </location>
</feature>
<dbReference type="InterPro" id="IPR054471">
    <property type="entry name" value="GPIID_WHD"/>
</dbReference>
<organism evidence="5 6">
    <name type="scientific">Penicillium capsulatum</name>
    <dbReference type="NCBI Taxonomy" id="69766"/>
    <lineage>
        <taxon>Eukaryota</taxon>
        <taxon>Fungi</taxon>
        <taxon>Dikarya</taxon>
        <taxon>Ascomycota</taxon>
        <taxon>Pezizomycotina</taxon>
        <taxon>Eurotiomycetes</taxon>
        <taxon>Eurotiomycetidae</taxon>
        <taxon>Eurotiales</taxon>
        <taxon>Aspergillaceae</taxon>
        <taxon>Penicillium</taxon>
    </lineage>
</organism>
<reference evidence="5" key="1">
    <citation type="submission" date="2022-11" db="EMBL/GenBank/DDBJ databases">
        <authorList>
            <person name="Petersen C."/>
        </authorList>
    </citation>
    <scope>NUCLEOTIDE SEQUENCE</scope>
    <source>
        <strain evidence="5">IBT 21917</strain>
    </source>
</reference>
<dbReference type="AlphaFoldDB" id="A0A9W9ICK7"/>